<comment type="subcellular location">
    <subcellularLocation>
        <location evidence="1">Endoplasmic reticulum lumen</location>
    </subcellularLocation>
</comment>
<dbReference type="PROSITE" id="PS51007">
    <property type="entry name" value="CYTC"/>
    <property type="match status" value="1"/>
</dbReference>
<dbReference type="InterPro" id="IPR009056">
    <property type="entry name" value="Cyt_c-like_dom"/>
</dbReference>
<comment type="similarity">
    <text evidence="3">Belongs to the cytochrome c family.</text>
</comment>
<sequence>MGNGGPNLVSSFHVIGEIFDKVYVEGGDMINKNVQTTMIPAGGSAIVEFKVDVPGTFIIVDHSIFRAFNKGALGMLKVEGEGDKNVYSGTTQEGIYLPEGGTIQNMPKEKTAPKSTAAKTVPEQVKSGKELYGRTCFACHQSEGQGIPNAFPPLAKSDFLNANSDRAINAVLHGLTITNVSWFAAKKYCECQGKRLPSMDEWEYVAMYIMSWYEKPKTYMNPVGHTFKNYWGVYDMHGLVWEWTSDFNSIFLSGESRKDKDTDKNLFCGSGSVNATDLMNYAAFMRYAFRGSLKASYSSRNLGFRCAKNLK</sequence>
<dbReference type="GO" id="GO:0009055">
    <property type="term" value="F:electron transfer activity"/>
    <property type="evidence" value="ECO:0007669"/>
    <property type="project" value="InterPro"/>
</dbReference>
<dbReference type="Pfam" id="PF03781">
    <property type="entry name" value="FGE-sulfatase"/>
    <property type="match status" value="1"/>
</dbReference>
<dbReference type="STRING" id="62062.ENSHHUP00000030192"/>
<dbReference type="AlphaFoldDB" id="A0A4W5LVZ5"/>
<evidence type="ECO:0000256" key="3">
    <source>
        <dbReference type="ARBA" id="ARBA00006488"/>
    </source>
</evidence>
<dbReference type="InterPro" id="IPR051043">
    <property type="entry name" value="Sulfatase_Mod_Factor_Kinase"/>
</dbReference>
<dbReference type="Pfam" id="PF00034">
    <property type="entry name" value="Cytochrom_C"/>
    <property type="match status" value="1"/>
</dbReference>
<dbReference type="SUPFAM" id="SSF56436">
    <property type="entry name" value="C-type lectin-like"/>
    <property type="match status" value="1"/>
</dbReference>
<evidence type="ECO:0000313" key="11">
    <source>
        <dbReference type="Proteomes" id="UP000314982"/>
    </source>
</evidence>
<keyword evidence="4 7" id="KW-0349">Heme</keyword>
<dbReference type="Gene3D" id="2.60.40.420">
    <property type="entry name" value="Cupredoxins - blue copper proteins"/>
    <property type="match status" value="1"/>
</dbReference>
<dbReference type="InterPro" id="IPR008972">
    <property type="entry name" value="Cupredoxin"/>
</dbReference>
<organism evidence="10 11">
    <name type="scientific">Hucho hucho</name>
    <name type="common">huchen</name>
    <dbReference type="NCBI Taxonomy" id="62062"/>
    <lineage>
        <taxon>Eukaryota</taxon>
        <taxon>Metazoa</taxon>
        <taxon>Chordata</taxon>
        <taxon>Craniata</taxon>
        <taxon>Vertebrata</taxon>
        <taxon>Euteleostomi</taxon>
        <taxon>Actinopterygii</taxon>
        <taxon>Neopterygii</taxon>
        <taxon>Teleostei</taxon>
        <taxon>Protacanthopterygii</taxon>
        <taxon>Salmoniformes</taxon>
        <taxon>Salmonidae</taxon>
        <taxon>Salmoninae</taxon>
        <taxon>Hucho</taxon>
    </lineage>
</organism>
<dbReference type="PANTHER" id="PTHR23150:SF19">
    <property type="entry name" value="FORMYLGLYCINE-GENERATING ENZYME"/>
    <property type="match status" value="1"/>
</dbReference>
<feature type="region of interest" description="Disordered" evidence="8">
    <location>
        <begin position="98"/>
        <end position="120"/>
    </location>
</feature>
<feature type="domain" description="Cytochrome c" evidence="9">
    <location>
        <begin position="123"/>
        <end position="289"/>
    </location>
</feature>
<dbReference type="GO" id="GO:0020037">
    <property type="term" value="F:heme binding"/>
    <property type="evidence" value="ECO:0007669"/>
    <property type="project" value="InterPro"/>
</dbReference>
<dbReference type="SUPFAM" id="SSF49503">
    <property type="entry name" value="Cupredoxins"/>
    <property type="match status" value="1"/>
</dbReference>
<evidence type="ECO:0000256" key="7">
    <source>
        <dbReference type="PROSITE-ProRule" id="PRU00433"/>
    </source>
</evidence>
<dbReference type="InterPro" id="IPR005532">
    <property type="entry name" value="SUMF_dom"/>
</dbReference>
<protein>
    <recommendedName>
        <fullName evidence="9">Cytochrome c domain-containing protein</fullName>
    </recommendedName>
</protein>
<reference evidence="10" key="3">
    <citation type="submission" date="2025-09" db="UniProtKB">
        <authorList>
            <consortium name="Ensembl"/>
        </authorList>
    </citation>
    <scope>IDENTIFICATION</scope>
</reference>
<evidence type="ECO:0000313" key="10">
    <source>
        <dbReference type="Ensembl" id="ENSHHUP00000030192.1"/>
    </source>
</evidence>
<evidence type="ECO:0000256" key="4">
    <source>
        <dbReference type="ARBA" id="ARBA00022617"/>
    </source>
</evidence>
<dbReference type="Gene3D" id="3.90.1580.10">
    <property type="entry name" value="paralog of FGE (formylglycine-generating enzyme)"/>
    <property type="match status" value="1"/>
</dbReference>
<keyword evidence="11" id="KW-1185">Reference proteome</keyword>
<comment type="similarity">
    <text evidence="2">Belongs to the sulfatase-modifying factor family.</text>
</comment>
<evidence type="ECO:0000256" key="5">
    <source>
        <dbReference type="ARBA" id="ARBA00022723"/>
    </source>
</evidence>
<reference evidence="10" key="2">
    <citation type="submission" date="2025-08" db="UniProtKB">
        <authorList>
            <consortium name="Ensembl"/>
        </authorList>
    </citation>
    <scope>IDENTIFICATION</scope>
</reference>
<dbReference type="Proteomes" id="UP000314982">
    <property type="component" value="Unassembled WGS sequence"/>
</dbReference>
<keyword evidence="5 7" id="KW-0479">Metal-binding</keyword>
<evidence type="ECO:0000256" key="1">
    <source>
        <dbReference type="ARBA" id="ARBA00004319"/>
    </source>
</evidence>
<dbReference type="GO" id="GO:0120147">
    <property type="term" value="F:formylglycine-generating oxidase activity"/>
    <property type="evidence" value="ECO:0007669"/>
    <property type="project" value="TreeGrafter"/>
</dbReference>
<dbReference type="InterPro" id="IPR042095">
    <property type="entry name" value="SUMF_sf"/>
</dbReference>
<name>A0A4W5LVZ5_9TELE</name>
<dbReference type="InterPro" id="IPR036909">
    <property type="entry name" value="Cyt_c-like_dom_sf"/>
</dbReference>
<keyword evidence="6 7" id="KW-0408">Iron</keyword>
<evidence type="ECO:0000256" key="2">
    <source>
        <dbReference type="ARBA" id="ARBA00005310"/>
    </source>
</evidence>
<accession>A0A4W5LVZ5</accession>
<dbReference type="Ensembl" id="ENSHHUT00000031445.1">
    <property type="protein sequence ID" value="ENSHHUP00000030192.1"/>
    <property type="gene ID" value="ENSHHUG00000019230.1"/>
</dbReference>
<reference evidence="11" key="1">
    <citation type="submission" date="2018-06" db="EMBL/GenBank/DDBJ databases">
        <title>Genome assembly of Danube salmon.</title>
        <authorList>
            <person name="Macqueen D.J."/>
            <person name="Gundappa M.K."/>
        </authorList>
    </citation>
    <scope>NUCLEOTIDE SEQUENCE [LARGE SCALE GENOMIC DNA]</scope>
</reference>
<dbReference type="PANTHER" id="PTHR23150">
    <property type="entry name" value="SULFATASE MODIFYING FACTOR 1, 2"/>
    <property type="match status" value="1"/>
</dbReference>
<dbReference type="SUPFAM" id="SSF46626">
    <property type="entry name" value="Cytochrome c"/>
    <property type="match status" value="1"/>
</dbReference>
<dbReference type="Gene3D" id="1.10.760.10">
    <property type="entry name" value="Cytochrome c-like domain"/>
    <property type="match status" value="1"/>
</dbReference>
<evidence type="ECO:0000256" key="6">
    <source>
        <dbReference type="ARBA" id="ARBA00023004"/>
    </source>
</evidence>
<evidence type="ECO:0000259" key="9">
    <source>
        <dbReference type="PROSITE" id="PS51007"/>
    </source>
</evidence>
<proteinExistence type="inferred from homology"/>
<dbReference type="GO" id="GO:0046872">
    <property type="term" value="F:metal ion binding"/>
    <property type="evidence" value="ECO:0007669"/>
    <property type="project" value="UniProtKB-KW"/>
</dbReference>
<dbReference type="GO" id="GO:0005788">
    <property type="term" value="C:endoplasmic reticulum lumen"/>
    <property type="evidence" value="ECO:0007669"/>
    <property type="project" value="UniProtKB-SubCell"/>
</dbReference>
<evidence type="ECO:0000256" key="8">
    <source>
        <dbReference type="SAM" id="MobiDB-lite"/>
    </source>
</evidence>
<dbReference type="InterPro" id="IPR016187">
    <property type="entry name" value="CTDL_fold"/>
</dbReference>